<feature type="compositionally biased region" description="Low complexity" evidence="1">
    <location>
        <begin position="79"/>
        <end position="103"/>
    </location>
</feature>
<name>A0A0D0C3B6_9AGAR</name>
<feature type="region of interest" description="Disordered" evidence="1">
    <location>
        <begin position="56"/>
        <end position="123"/>
    </location>
</feature>
<reference evidence="2 3" key="1">
    <citation type="submission" date="2014-04" db="EMBL/GenBank/DDBJ databases">
        <title>Evolutionary Origins and Diversification of the Mycorrhizal Mutualists.</title>
        <authorList>
            <consortium name="DOE Joint Genome Institute"/>
            <consortium name="Mycorrhizal Genomics Consortium"/>
            <person name="Kohler A."/>
            <person name="Kuo A."/>
            <person name="Nagy L.G."/>
            <person name="Floudas D."/>
            <person name="Copeland A."/>
            <person name="Barry K.W."/>
            <person name="Cichocki N."/>
            <person name="Veneault-Fourrey C."/>
            <person name="LaButti K."/>
            <person name="Lindquist E.A."/>
            <person name="Lipzen A."/>
            <person name="Lundell T."/>
            <person name="Morin E."/>
            <person name="Murat C."/>
            <person name="Riley R."/>
            <person name="Ohm R."/>
            <person name="Sun H."/>
            <person name="Tunlid A."/>
            <person name="Henrissat B."/>
            <person name="Grigoriev I.V."/>
            <person name="Hibbett D.S."/>
            <person name="Martin F."/>
        </authorList>
    </citation>
    <scope>NUCLEOTIDE SEQUENCE [LARGE SCALE GENOMIC DNA]</scope>
    <source>
        <strain evidence="2 3">FD-317 M1</strain>
    </source>
</reference>
<dbReference type="Gene3D" id="3.90.228.10">
    <property type="match status" value="1"/>
</dbReference>
<evidence type="ECO:0000313" key="2">
    <source>
        <dbReference type="EMBL" id="KIK62596.1"/>
    </source>
</evidence>
<organism evidence="2 3">
    <name type="scientific">Collybiopsis luxurians FD-317 M1</name>
    <dbReference type="NCBI Taxonomy" id="944289"/>
    <lineage>
        <taxon>Eukaryota</taxon>
        <taxon>Fungi</taxon>
        <taxon>Dikarya</taxon>
        <taxon>Basidiomycota</taxon>
        <taxon>Agaricomycotina</taxon>
        <taxon>Agaricomycetes</taxon>
        <taxon>Agaricomycetidae</taxon>
        <taxon>Agaricales</taxon>
        <taxon>Marasmiineae</taxon>
        <taxon>Omphalotaceae</taxon>
        <taxon>Collybiopsis</taxon>
        <taxon>Collybiopsis luxurians</taxon>
    </lineage>
</organism>
<protein>
    <recommendedName>
        <fullName evidence="4">PARP catalytic domain-containing protein</fullName>
    </recommendedName>
</protein>
<gene>
    <name evidence="2" type="ORF">GYMLUDRAFT_42058</name>
</gene>
<dbReference type="EMBL" id="KN834767">
    <property type="protein sequence ID" value="KIK62596.1"/>
    <property type="molecule type" value="Genomic_DNA"/>
</dbReference>
<feature type="compositionally biased region" description="Polar residues" evidence="1">
    <location>
        <begin position="104"/>
        <end position="123"/>
    </location>
</feature>
<keyword evidence="3" id="KW-1185">Reference proteome</keyword>
<proteinExistence type="predicted"/>
<dbReference type="HOGENOM" id="CLU_039434_0_0_1"/>
<dbReference type="Proteomes" id="UP000053593">
    <property type="component" value="Unassembled WGS sequence"/>
</dbReference>
<feature type="compositionally biased region" description="Polar residues" evidence="1">
    <location>
        <begin position="56"/>
        <end position="73"/>
    </location>
</feature>
<dbReference type="AlphaFoldDB" id="A0A0D0C3B6"/>
<accession>A0A0D0C3B6</accession>
<evidence type="ECO:0000313" key="3">
    <source>
        <dbReference type="Proteomes" id="UP000053593"/>
    </source>
</evidence>
<dbReference type="SUPFAM" id="SSF56399">
    <property type="entry name" value="ADP-ribosylation"/>
    <property type="match status" value="1"/>
</dbReference>
<evidence type="ECO:0000256" key="1">
    <source>
        <dbReference type="SAM" id="MobiDB-lite"/>
    </source>
</evidence>
<dbReference type="OrthoDB" id="2419903at2759"/>
<evidence type="ECO:0008006" key="4">
    <source>
        <dbReference type="Google" id="ProtNLM"/>
    </source>
</evidence>
<sequence>MASIVRNVVNWGAQHSHASARQPPGQRDMCEVCGKNPKFVERGYKHPYCSRTCAAASNANSKPSGALSGSSAAMQRRVAATSPTGPSTQSSSPSGSGYGSTASVSSLGSGKATKTNQPTTTGILNPNLMTSNCAFTGCDYEAEYYGYCCPDHAIEAVKLGQVEACNVCQEQPWASSSPSATGSIGRRGGKGVKLCPGCERVAKGGAQIKELGSRDAKFQQVRKQFIKDWNARHESLPTVDKVYQVVVPREEGSRYQSYRRTLKNAREIRTYHASLVICDLGTKGPFLCERKGCGVCSVVKSSFNQFAFEEQFNAGRFGPGIYTYTNPKLADKYATTVTTSPFRVMVACDVLLDGQQEAPSDESVFIGSSDGVNAAYIIMFSM</sequence>